<feature type="region of interest" description="Disordered" evidence="1">
    <location>
        <begin position="158"/>
        <end position="194"/>
    </location>
</feature>
<feature type="region of interest" description="Disordered" evidence="1">
    <location>
        <begin position="84"/>
        <end position="107"/>
    </location>
</feature>
<dbReference type="EMBL" id="KN840538">
    <property type="protein sequence ID" value="KIP05635.1"/>
    <property type="molecule type" value="Genomic_DNA"/>
</dbReference>
<dbReference type="AlphaFoldDB" id="A0A0C3S8U3"/>
<keyword evidence="3" id="KW-1185">Reference proteome</keyword>
<name>A0A0C3S8U3_PHLG1</name>
<protein>
    <submittedName>
        <fullName evidence="2">Uncharacterized protein</fullName>
    </submittedName>
</protein>
<proteinExistence type="predicted"/>
<reference evidence="2 3" key="1">
    <citation type="journal article" date="2014" name="PLoS Genet.">
        <title>Analysis of the Phlebiopsis gigantea genome, transcriptome and secretome provides insight into its pioneer colonization strategies of wood.</title>
        <authorList>
            <person name="Hori C."/>
            <person name="Ishida T."/>
            <person name="Igarashi K."/>
            <person name="Samejima M."/>
            <person name="Suzuki H."/>
            <person name="Master E."/>
            <person name="Ferreira P."/>
            <person name="Ruiz-Duenas F.J."/>
            <person name="Held B."/>
            <person name="Canessa P."/>
            <person name="Larrondo L.F."/>
            <person name="Schmoll M."/>
            <person name="Druzhinina I.S."/>
            <person name="Kubicek C.P."/>
            <person name="Gaskell J.A."/>
            <person name="Kersten P."/>
            <person name="St John F."/>
            <person name="Glasner J."/>
            <person name="Sabat G."/>
            <person name="Splinter BonDurant S."/>
            <person name="Syed K."/>
            <person name="Yadav J."/>
            <person name="Mgbeahuruike A.C."/>
            <person name="Kovalchuk A."/>
            <person name="Asiegbu F.O."/>
            <person name="Lackner G."/>
            <person name="Hoffmeister D."/>
            <person name="Rencoret J."/>
            <person name="Gutierrez A."/>
            <person name="Sun H."/>
            <person name="Lindquist E."/>
            <person name="Barry K."/>
            <person name="Riley R."/>
            <person name="Grigoriev I.V."/>
            <person name="Henrissat B."/>
            <person name="Kues U."/>
            <person name="Berka R.M."/>
            <person name="Martinez A.T."/>
            <person name="Covert S.F."/>
            <person name="Blanchette R.A."/>
            <person name="Cullen D."/>
        </authorList>
    </citation>
    <scope>NUCLEOTIDE SEQUENCE [LARGE SCALE GENOMIC DNA]</scope>
    <source>
        <strain evidence="2 3">11061_1 CR5-6</strain>
    </source>
</reference>
<gene>
    <name evidence="2" type="ORF">PHLGIDRAFT_145515</name>
</gene>
<evidence type="ECO:0000313" key="3">
    <source>
        <dbReference type="Proteomes" id="UP000053257"/>
    </source>
</evidence>
<feature type="region of interest" description="Disordered" evidence="1">
    <location>
        <begin position="1"/>
        <end position="23"/>
    </location>
</feature>
<dbReference type="Proteomes" id="UP000053257">
    <property type="component" value="Unassembled WGS sequence"/>
</dbReference>
<accession>A0A0C3S8U3</accession>
<sequence>MPAAMTTPVPHGDGNDSDEDDDLLSSLVQGLGSLRIRSETKHAPKPITIISITAACSGIGSLTVRTKTATSAIAEERVDATSLPAPNITNGSKWRPIADSADDSSPCEVDPVGIPISLTTPLEGEASSPRFTENAAEAPNLGSWKAVFASQGDAVLPPKTRARSTKTEQSSASQAGALIAQFPPDKENKTPADSVDQKTLYATSVMKPMHGGNTIAPESFAHTSVVCVTRTVTS</sequence>
<evidence type="ECO:0000313" key="2">
    <source>
        <dbReference type="EMBL" id="KIP05635.1"/>
    </source>
</evidence>
<evidence type="ECO:0000256" key="1">
    <source>
        <dbReference type="SAM" id="MobiDB-lite"/>
    </source>
</evidence>
<organism evidence="2 3">
    <name type="scientific">Phlebiopsis gigantea (strain 11061_1 CR5-6)</name>
    <name type="common">White-rot fungus</name>
    <name type="synonym">Peniophora gigantea</name>
    <dbReference type="NCBI Taxonomy" id="745531"/>
    <lineage>
        <taxon>Eukaryota</taxon>
        <taxon>Fungi</taxon>
        <taxon>Dikarya</taxon>
        <taxon>Basidiomycota</taxon>
        <taxon>Agaricomycotina</taxon>
        <taxon>Agaricomycetes</taxon>
        <taxon>Polyporales</taxon>
        <taxon>Phanerochaetaceae</taxon>
        <taxon>Phlebiopsis</taxon>
    </lineage>
</organism>
<dbReference type="HOGENOM" id="CLU_1185389_0_0_1"/>